<dbReference type="SUPFAM" id="SSF50494">
    <property type="entry name" value="Trypsin-like serine proteases"/>
    <property type="match status" value="1"/>
</dbReference>
<protein>
    <recommendedName>
        <fullName evidence="4">Peptidase S1 domain-containing protein</fullName>
    </recommendedName>
</protein>
<dbReference type="Gene3D" id="2.40.10.10">
    <property type="entry name" value="Trypsin-like serine proteases"/>
    <property type="match status" value="2"/>
</dbReference>
<feature type="compositionally biased region" description="Polar residues" evidence="1">
    <location>
        <begin position="1"/>
        <end position="10"/>
    </location>
</feature>
<comment type="caution">
    <text evidence="2">The sequence shown here is derived from an EMBL/GenBank/DDBJ whole genome shotgun (WGS) entry which is preliminary data.</text>
</comment>
<gene>
    <name evidence="2" type="ORF">TWF506_007519</name>
</gene>
<dbReference type="InterPro" id="IPR009003">
    <property type="entry name" value="Peptidase_S1_PA"/>
</dbReference>
<proteinExistence type="predicted"/>
<name>A0AAN8RNA7_9PEZI</name>
<organism evidence="2 3">
    <name type="scientific">Arthrobotrys conoides</name>
    <dbReference type="NCBI Taxonomy" id="74498"/>
    <lineage>
        <taxon>Eukaryota</taxon>
        <taxon>Fungi</taxon>
        <taxon>Dikarya</taxon>
        <taxon>Ascomycota</taxon>
        <taxon>Pezizomycotina</taxon>
        <taxon>Orbiliomycetes</taxon>
        <taxon>Orbiliales</taxon>
        <taxon>Orbiliaceae</taxon>
        <taxon>Arthrobotrys</taxon>
    </lineage>
</organism>
<evidence type="ECO:0008006" key="4">
    <source>
        <dbReference type="Google" id="ProtNLM"/>
    </source>
</evidence>
<evidence type="ECO:0000313" key="2">
    <source>
        <dbReference type="EMBL" id="KAK6515174.1"/>
    </source>
</evidence>
<evidence type="ECO:0000313" key="3">
    <source>
        <dbReference type="Proteomes" id="UP001307849"/>
    </source>
</evidence>
<dbReference type="AlphaFoldDB" id="A0AAN8RNA7"/>
<dbReference type="InterPro" id="IPR043504">
    <property type="entry name" value="Peptidase_S1_PA_chymotrypsin"/>
</dbReference>
<accession>A0AAN8RNA7</accession>
<keyword evidence="3" id="KW-1185">Reference proteome</keyword>
<dbReference type="Proteomes" id="UP001307849">
    <property type="component" value="Unassembled WGS sequence"/>
</dbReference>
<reference evidence="2 3" key="1">
    <citation type="submission" date="2019-10" db="EMBL/GenBank/DDBJ databases">
        <authorList>
            <person name="Palmer J.M."/>
        </authorList>
    </citation>
    <scope>NUCLEOTIDE SEQUENCE [LARGE SCALE GENOMIC DNA]</scope>
    <source>
        <strain evidence="2 3">TWF506</strain>
    </source>
</reference>
<feature type="region of interest" description="Disordered" evidence="1">
    <location>
        <begin position="1"/>
        <end position="87"/>
    </location>
</feature>
<sequence length="518" mass="56766">MTRQISLGNSHRTKGGRISKVLGQRSKSLYGRKSQGRATTESRGVLYIRPQSPRISLKSASSSTENEGDNLCDEDRSTGVSGANRHVIDPEPTIDDEVWAPVRSDSVAASVWNVSMEAVIRVLDERAVPWSALHLGVVNKCNRVAVIHESGGFWRKEELIEELRGLLPADIFANIEFLESRIAKGAALGSADYAEQAGCGACIGIAGVWWSAGTVGGYLATEDEGEVYGLTCHHVLMPTKTKTSSKGSSSSALRYPEFLENIDAIHEAVSPGTSNLAVVQPPCGYHEDTVNSLESTKQGAEAHLNGVKNKYESLREPAPPAALKMWQDRIVDLENRLNHISQFVRDFGEVVATSGYRVEPKTENSLDWGIFRIPKHRVAINIVATEFERDGLWNSLRSAPCLQSEISDPILDEEVAKIGMKTGITFGRINGVRDPVNLKENRRPTKEWCVVGLKSCHKRFSSAGDSGSLVFNKNLQVVGIITAGCDHANRLTYMTPIRLVLEDIQQVMGKSFKLLTTD</sequence>
<dbReference type="EMBL" id="JAVHJM010000004">
    <property type="protein sequence ID" value="KAK6515174.1"/>
    <property type="molecule type" value="Genomic_DNA"/>
</dbReference>
<evidence type="ECO:0000256" key="1">
    <source>
        <dbReference type="SAM" id="MobiDB-lite"/>
    </source>
</evidence>